<dbReference type="Gene3D" id="1.20.1250.20">
    <property type="entry name" value="MFS general substrate transporter like domains"/>
    <property type="match status" value="1"/>
</dbReference>
<dbReference type="InterPro" id="IPR011701">
    <property type="entry name" value="MFS"/>
</dbReference>
<comment type="subcellular location">
    <subcellularLocation>
        <location evidence="1">Cell membrane</location>
        <topology evidence="1">Multi-pass membrane protein</topology>
    </subcellularLocation>
</comment>
<dbReference type="InterPro" id="IPR050189">
    <property type="entry name" value="MFS_Efflux_Transporters"/>
</dbReference>
<feature type="transmembrane region" description="Helical" evidence="6">
    <location>
        <begin position="175"/>
        <end position="193"/>
    </location>
</feature>
<keyword evidence="9" id="KW-1185">Reference proteome</keyword>
<evidence type="ECO:0000313" key="9">
    <source>
        <dbReference type="Proteomes" id="UP001500121"/>
    </source>
</evidence>
<dbReference type="EMBL" id="BAABLP010000001">
    <property type="protein sequence ID" value="GAA4737718.1"/>
    <property type="molecule type" value="Genomic_DNA"/>
</dbReference>
<feature type="transmembrane region" description="Helical" evidence="6">
    <location>
        <begin position="144"/>
        <end position="169"/>
    </location>
</feature>
<evidence type="ECO:0000256" key="4">
    <source>
        <dbReference type="ARBA" id="ARBA00022989"/>
    </source>
</evidence>
<keyword evidence="5 6" id="KW-0472">Membrane</keyword>
<dbReference type="RefSeq" id="WP_345479375.1">
    <property type="nucleotide sequence ID" value="NZ_BAABLP010000001.1"/>
</dbReference>
<evidence type="ECO:0000256" key="2">
    <source>
        <dbReference type="ARBA" id="ARBA00022475"/>
    </source>
</evidence>
<accession>A0ABP8YX53</accession>
<proteinExistence type="predicted"/>
<dbReference type="PANTHER" id="PTHR43124">
    <property type="entry name" value="PURINE EFFLUX PUMP PBUE"/>
    <property type="match status" value="1"/>
</dbReference>
<feature type="transmembrane region" description="Helical" evidence="6">
    <location>
        <begin position="341"/>
        <end position="362"/>
    </location>
</feature>
<dbReference type="Pfam" id="PF07690">
    <property type="entry name" value="MFS_1"/>
    <property type="match status" value="1"/>
</dbReference>
<comment type="caution">
    <text evidence="8">The sequence shown here is derived from an EMBL/GenBank/DDBJ whole genome shotgun (WGS) entry which is preliminary data.</text>
</comment>
<organism evidence="8 9">
    <name type="scientific">Amnibacterium soli</name>
    <dbReference type="NCBI Taxonomy" id="1282736"/>
    <lineage>
        <taxon>Bacteria</taxon>
        <taxon>Bacillati</taxon>
        <taxon>Actinomycetota</taxon>
        <taxon>Actinomycetes</taxon>
        <taxon>Micrococcales</taxon>
        <taxon>Microbacteriaceae</taxon>
        <taxon>Amnibacterium</taxon>
    </lineage>
</organism>
<feature type="transmembrane region" description="Helical" evidence="6">
    <location>
        <begin position="85"/>
        <end position="106"/>
    </location>
</feature>
<evidence type="ECO:0000256" key="1">
    <source>
        <dbReference type="ARBA" id="ARBA00004651"/>
    </source>
</evidence>
<keyword evidence="4 6" id="KW-1133">Transmembrane helix</keyword>
<evidence type="ECO:0000256" key="3">
    <source>
        <dbReference type="ARBA" id="ARBA00022692"/>
    </source>
</evidence>
<protein>
    <submittedName>
        <fullName evidence="8">MFS transporter</fullName>
    </submittedName>
</protein>
<feature type="transmembrane region" description="Helical" evidence="6">
    <location>
        <begin position="112"/>
        <end position="132"/>
    </location>
</feature>
<dbReference type="PROSITE" id="PS50850">
    <property type="entry name" value="MFS"/>
    <property type="match status" value="1"/>
</dbReference>
<name>A0ABP8YX53_9MICO</name>
<feature type="transmembrane region" description="Helical" evidence="6">
    <location>
        <begin position="306"/>
        <end position="329"/>
    </location>
</feature>
<gene>
    <name evidence="8" type="ORF">GCM10025783_05230</name>
</gene>
<dbReference type="CDD" id="cd17324">
    <property type="entry name" value="MFS_NepI_like"/>
    <property type="match status" value="1"/>
</dbReference>
<feature type="transmembrane region" description="Helical" evidence="6">
    <location>
        <begin position="52"/>
        <end position="78"/>
    </location>
</feature>
<feature type="domain" description="Major facilitator superfamily (MFS) profile" evidence="7">
    <location>
        <begin position="19"/>
        <end position="394"/>
    </location>
</feature>
<feature type="transmembrane region" description="Helical" evidence="6">
    <location>
        <begin position="368"/>
        <end position="389"/>
    </location>
</feature>
<evidence type="ECO:0000259" key="7">
    <source>
        <dbReference type="PROSITE" id="PS50850"/>
    </source>
</evidence>
<dbReference type="InterPro" id="IPR020846">
    <property type="entry name" value="MFS_dom"/>
</dbReference>
<dbReference type="InterPro" id="IPR036259">
    <property type="entry name" value="MFS_trans_sf"/>
</dbReference>
<keyword evidence="2" id="KW-1003">Cell membrane</keyword>
<keyword evidence="3 6" id="KW-0812">Transmembrane</keyword>
<feature type="transmembrane region" description="Helical" evidence="6">
    <location>
        <begin position="18"/>
        <end position="40"/>
    </location>
</feature>
<dbReference type="Proteomes" id="UP001500121">
    <property type="component" value="Unassembled WGS sequence"/>
</dbReference>
<feature type="transmembrane region" description="Helical" evidence="6">
    <location>
        <begin position="214"/>
        <end position="237"/>
    </location>
</feature>
<evidence type="ECO:0000256" key="5">
    <source>
        <dbReference type="ARBA" id="ARBA00023136"/>
    </source>
</evidence>
<sequence length="402" mass="39532">MTTSAAIAAPTDRVRPGLVIAVLAAGTFLMGTSEFIVAGLLPEVAGDFSVGIGQAGLAITAFAAGMIIGSPVMVLLTLRLSRRSTLALALAIFAVGHVLAAMSGVFPALLAARFLTAVATGAFWAVASLVAAEVAGPGSSTRALGVVQGGAMLATVVGVPLGAVLGQLIGWRGPFWILAVLAALAAVVVRRLVPSTRAAAVPDLRAELTALRSGRLWLVLLSCACVAGGVLTVYSYVSPLLTDVTGLPAGAVPLALVLFGATALVGTIVGGRVGDARPYATILGASAVTLLAIVTLGLVAPMPAPTLAVIALLGLTGLSANPVLGILAIRFGGSAPTLASALTPSAFNLGTAVGTGIASVSLHSSLGARAAILIGAVSAALVLVVFGALTLSVRGRRKAAAA</sequence>
<feature type="transmembrane region" description="Helical" evidence="6">
    <location>
        <begin position="281"/>
        <end position="300"/>
    </location>
</feature>
<evidence type="ECO:0000313" key="8">
    <source>
        <dbReference type="EMBL" id="GAA4737718.1"/>
    </source>
</evidence>
<evidence type="ECO:0000256" key="6">
    <source>
        <dbReference type="SAM" id="Phobius"/>
    </source>
</evidence>
<feature type="transmembrane region" description="Helical" evidence="6">
    <location>
        <begin position="249"/>
        <end position="269"/>
    </location>
</feature>
<dbReference type="SUPFAM" id="SSF103473">
    <property type="entry name" value="MFS general substrate transporter"/>
    <property type="match status" value="1"/>
</dbReference>
<dbReference type="PANTHER" id="PTHR43124:SF8">
    <property type="entry name" value="INNER MEMBRANE TRANSPORT PROTEIN YDHP"/>
    <property type="match status" value="1"/>
</dbReference>
<reference evidence="9" key="1">
    <citation type="journal article" date="2019" name="Int. J. Syst. Evol. Microbiol.">
        <title>The Global Catalogue of Microorganisms (GCM) 10K type strain sequencing project: providing services to taxonomists for standard genome sequencing and annotation.</title>
        <authorList>
            <consortium name="The Broad Institute Genomics Platform"/>
            <consortium name="The Broad Institute Genome Sequencing Center for Infectious Disease"/>
            <person name="Wu L."/>
            <person name="Ma J."/>
        </authorList>
    </citation>
    <scope>NUCLEOTIDE SEQUENCE [LARGE SCALE GENOMIC DNA]</scope>
    <source>
        <strain evidence="9">JCM 19015</strain>
    </source>
</reference>